<dbReference type="InterPro" id="IPR012338">
    <property type="entry name" value="Beta-lactam/transpept-like"/>
</dbReference>
<dbReference type="AlphaFoldDB" id="A0A6P0UFP2"/>
<reference evidence="2 3" key="1">
    <citation type="submission" date="2020-01" db="EMBL/GenBank/DDBJ databases">
        <title>Muriicola jejuensis KCTC 22299.</title>
        <authorList>
            <person name="Wang G."/>
        </authorList>
    </citation>
    <scope>NUCLEOTIDE SEQUENCE [LARGE SCALE GENOMIC DNA]</scope>
    <source>
        <strain evidence="2 3">KCTC 22299</strain>
    </source>
</reference>
<gene>
    <name evidence="2" type="ORF">GWK09_12120</name>
</gene>
<dbReference type="Gene3D" id="3.40.710.10">
    <property type="entry name" value="DD-peptidase/beta-lactamase superfamily"/>
    <property type="match status" value="1"/>
</dbReference>
<protein>
    <submittedName>
        <fullName evidence="2">Serine hydrolase</fullName>
    </submittedName>
</protein>
<dbReference type="GO" id="GO:0016787">
    <property type="term" value="F:hydrolase activity"/>
    <property type="evidence" value="ECO:0007669"/>
    <property type="project" value="UniProtKB-KW"/>
</dbReference>
<dbReference type="PANTHER" id="PTHR43283">
    <property type="entry name" value="BETA-LACTAMASE-RELATED"/>
    <property type="match status" value="1"/>
</dbReference>
<organism evidence="2 3">
    <name type="scientific">Muriicola jejuensis</name>
    <dbReference type="NCBI Taxonomy" id="504488"/>
    <lineage>
        <taxon>Bacteria</taxon>
        <taxon>Pseudomonadati</taxon>
        <taxon>Bacteroidota</taxon>
        <taxon>Flavobacteriia</taxon>
        <taxon>Flavobacteriales</taxon>
        <taxon>Flavobacteriaceae</taxon>
        <taxon>Muriicola</taxon>
    </lineage>
</organism>
<accession>A0A6P0UFP2</accession>
<feature type="domain" description="Beta-lactamase-related" evidence="1">
    <location>
        <begin position="160"/>
        <end position="419"/>
    </location>
</feature>
<proteinExistence type="predicted"/>
<comment type="caution">
    <text evidence="2">The sequence shown here is derived from an EMBL/GenBank/DDBJ whole genome shotgun (WGS) entry which is preliminary data.</text>
</comment>
<evidence type="ECO:0000313" key="3">
    <source>
        <dbReference type="Proteomes" id="UP000468443"/>
    </source>
</evidence>
<dbReference type="Pfam" id="PF00144">
    <property type="entry name" value="Beta-lactamase"/>
    <property type="match status" value="1"/>
</dbReference>
<evidence type="ECO:0000259" key="1">
    <source>
        <dbReference type="Pfam" id="PF00144"/>
    </source>
</evidence>
<dbReference type="EMBL" id="JAABOP010000004">
    <property type="protein sequence ID" value="NER11270.1"/>
    <property type="molecule type" value="Genomic_DNA"/>
</dbReference>
<sequence length="443" mass="49472">MKKKIMRFALILVLFIGGIGIWQYPKLNLISGYAAKNTASTIFIAGRTLASVSENDNNVPLIELAESTYDPSKKTAGAKVFGLMERTAICTDGLGCVLVNGDMDSRMVMEVPMRVRNSIPLPYPHGHLPARDTTFGEVNYTQLDLALDHVFADTVKTRTALILYKGQVLAERYADGFDQDTPILGWSMTKSVLATLYGILEFQDKLQIADIVDLPSWSEDDRKEITFDHLLRMQSGLEWDENYSTISDVTKMLFMESNMATVQANKPLVAQPTEVWNYSSGTSNLLSGLLKGSFSSYQNYLNFPYKALIDRIGMHSMVIETDLAGNFVGSSYAWASTRDWGRFGQLYLQKGDWNGEQIFHPAWVSYVTEPTEHSDGVYGAHFWLNAGGKFPDVPRDMFSANGYQGQHVFIIPSKDLVVVRTGLAEAPQFDTNLFLKEVIMALP</sequence>
<dbReference type="PANTHER" id="PTHR43283:SF7">
    <property type="entry name" value="BETA-LACTAMASE-RELATED DOMAIN-CONTAINING PROTEIN"/>
    <property type="match status" value="1"/>
</dbReference>
<dbReference type="SUPFAM" id="SSF56601">
    <property type="entry name" value="beta-lactamase/transpeptidase-like"/>
    <property type="match status" value="1"/>
</dbReference>
<dbReference type="InterPro" id="IPR050789">
    <property type="entry name" value="Diverse_Enzym_Activities"/>
</dbReference>
<keyword evidence="3" id="KW-1185">Reference proteome</keyword>
<dbReference type="InterPro" id="IPR001466">
    <property type="entry name" value="Beta-lactam-related"/>
</dbReference>
<evidence type="ECO:0000313" key="2">
    <source>
        <dbReference type="EMBL" id="NER11270.1"/>
    </source>
</evidence>
<name>A0A6P0UFP2_9FLAO</name>
<keyword evidence="2" id="KW-0378">Hydrolase</keyword>
<dbReference type="Proteomes" id="UP000468443">
    <property type="component" value="Unassembled WGS sequence"/>
</dbReference>
<dbReference type="RefSeq" id="WP_163693726.1">
    <property type="nucleotide sequence ID" value="NZ_FXTW01000003.1"/>
</dbReference>